<feature type="transmembrane region" description="Helical" evidence="1">
    <location>
        <begin position="95"/>
        <end position="118"/>
    </location>
</feature>
<dbReference type="RefSeq" id="WP_112881899.1">
    <property type="nucleotide sequence ID" value="NZ_QLUW01000002.1"/>
</dbReference>
<feature type="transmembrane region" description="Helical" evidence="1">
    <location>
        <begin position="176"/>
        <end position="202"/>
    </location>
</feature>
<dbReference type="OrthoDB" id="2112835at2"/>
<feature type="transmembrane region" description="Helical" evidence="1">
    <location>
        <begin position="12"/>
        <end position="31"/>
    </location>
</feature>
<evidence type="ECO:0000256" key="1">
    <source>
        <dbReference type="SAM" id="Phobius"/>
    </source>
</evidence>
<protein>
    <submittedName>
        <fullName evidence="2">Uncharacterized protein</fullName>
    </submittedName>
</protein>
<dbReference type="Proteomes" id="UP000249260">
    <property type="component" value="Unassembled WGS sequence"/>
</dbReference>
<reference evidence="2 3" key="1">
    <citation type="submission" date="2018-06" db="EMBL/GenBank/DDBJ databases">
        <title>Paenibacillus montanisoli sp. nov., isolated from mountain area soil.</title>
        <authorList>
            <person name="Wu M."/>
        </authorList>
    </citation>
    <scope>NUCLEOTIDE SEQUENCE [LARGE SCALE GENOMIC DNA]</scope>
    <source>
        <strain evidence="2 3">RA17</strain>
    </source>
</reference>
<evidence type="ECO:0000313" key="2">
    <source>
        <dbReference type="EMBL" id="RAP75673.1"/>
    </source>
</evidence>
<keyword evidence="1" id="KW-1133">Transmembrane helix</keyword>
<keyword evidence="3" id="KW-1185">Reference proteome</keyword>
<gene>
    <name evidence="2" type="ORF">DL346_09445</name>
</gene>
<organism evidence="2 3">
    <name type="scientific">Paenibacillus montanisoli</name>
    <dbReference type="NCBI Taxonomy" id="2081970"/>
    <lineage>
        <taxon>Bacteria</taxon>
        <taxon>Bacillati</taxon>
        <taxon>Bacillota</taxon>
        <taxon>Bacilli</taxon>
        <taxon>Bacillales</taxon>
        <taxon>Paenibacillaceae</taxon>
        <taxon>Paenibacillus</taxon>
    </lineage>
</organism>
<feature type="transmembrane region" description="Helical" evidence="1">
    <location>
        <begin position="138"/>
        <end position="164"/>
    </location>
</feature>
<name>A0A328U1N3_9BACL</name>
<sequence length="247" mass="27786">MAFRKLFLKEWRSILPMYGVFSAAVLLLHVLVLFKSGVWGDEIVMILSLFIPYLFAALITIGTGYYQLHSEWRTNSIYLLLSLPVRGWKVLTAKLTAALSLLILTSLWIGGSFILVLMLADWDDWRASEELPELFPTLLHVTASGFLLYCFTVAFLLIVVQFAFLCGQLVAKLKWLVILGAFLGALWLLLRLSPMLSGLLLWTPDLFIVSDDADILYLHSGPFIGLVLLGAGLVWLNGYIFEKEVEV</sequence>
<feature type="transmembrane region" description="Helical" evidence="1">
    <location>
        <begin position="222"/>
        <end position="241"/>
    </location>
</feature>
<evidence type="ECO:0000313" key="3">
    <source>
        <dbReference type="Proteomes" id="UP000249260"/>
    </source>
</evidence>
<dbReference type="EMBL" id="QLUW01000002">
    <property type="protein sequence ID" value="RAP75673.1"/>
    <property type="molecule type" value="Genomic_DNA"/>
</dbReference>
<feature type="transmembrane region" description="Helical" evidence="1">
    <location>
        <begin position="43"/>
        <end position="66"/>
    </location>
</feature>
<accession>A0A328U1N3</accession>
<dbReference type="AlphaFoldDB" id="A0A328U1N3"/>
<comment type="caution">
    <text evidence="2">The sequence shown here is derived from an EMBL/GenBank/DDBJ whole genome shotgun (WGS) entry which is preliminary data.</text>
</comment>
<proteinExistence type="predicted"/>
<keyword evidence="1" id="KW-0812">Transmembrane</keyword>
<keyword evidence="1" id="KW-0472">Membrane</keyword>